<dbReference type="PANTHER" id="PTHR18964">
    <property type="entry name" value="ROK (REPRESSOR, ORF, KINASE) FAMILY"/>
    <property type="match status" value="1"/>
</dbReference>
<accession>A0ABW1X4K2</accession>
<name>A0ABW1X4K2_9ACTN</name>
<organism evidence="3 4">
    <name type="scientific">Luteococcus sanguinis</name>
    <dbReference type="NCBI Taxonomy" id="174038"/>
    <lineage>
        <taxon>Bacteria</taxon>
        <taxon>Bacillati</taxon>
        <taxon>Actinomycetota</taxon>
        <taxon>Actinomycetes</taxon>
        <taxon>Propionibacteriales</taxon>
        <taxon>Propionibacteriaceae</taxon>
        <taxon>Luteococcus</taxon>
    </lineage>
</organism>
<dbReference type="Pfam" id="PF00480">
    <property type="entry name" value="ROK"/>
    <property type="match status" value="1"/>
</dbReference>
<dbReference type="SUPFAM" id="SSF53067">
    <property type="entry name" value="Actin-like ATPase domain"/>
    <property type="match status" value="1"/>
</dbReference>
<keyword evidence="4" id="KW-1185">Reference proteome</keyword>
<dbReference type="InterPro" id="IPR049874">
    <property type="entry name" value="ROK_cs"/>
</dbReference>
<dbReference type="Gene3D" id="3.30.420.40">
    <property type="match status" value="2"/>
</dbReference>
<reference evidence="4" key="1">
    <citation type="journal article" date="2019" name="Int. J. Syst. Evol. Microbiol.">
        <title>The Global Catalogue of Microorganisms (GCM) 10K type strain sequencing project: providing services to taxonomists for standard genome sequencing and annotation.</title>
        <authorList>
            <consortium name="The Broad Institute Genomics Platform"/>
            <consortium name="The Broad Institute Genome Sequencing Center for Infectious Disease"/>
            <person name="Wu L."/>
            <person name="Ma J."/>
        </authorList>
    </citation>
    <scope>NUCLEOTIDE SEQUENCE [LARGE SCALE GENOMIC DNA]</scope>
    <source>
        <strain evidence="4">CGMCC 1.15277</strain>
    </source>
</reference>
<dbReference type="PROSITE" id="PS01125">
    <property type="entry name" value="ROK"/>
    <property type="match status" value="1"/>
</dbReference>
<dbReference type="EMBL" id="JBHSUA010000018">
    <property type="protein sequence ID" value="MFC6397077.1"/>
    <property type="molecule type" value="Genomic_DNA"/>
</dbReference>
<dbReference type="Gene3D" id="1.10.10.10">
    <property type="entry name" value="Winged helix-like DNA-binding domain superfamily/Winged helix DNA-binding domain"/>
    <property type="match status" value="1"/>
</dbReference>
<dbReference type="PANTHER" id="PTHR18964:SF149">
    <property type="entry name" value="BIFUNCTIONAL UDP-N-ACETYLGLUCOSAMINE 2-EPIMERASE_N-ACETYLMANNOSAMINE KINASE"/>
    <property type="match status" value="1"/>
</dbReference>
<comment type="similarity">
    <text evidence="1">Belongs to the ROK (NagC/XylR) family.</text>
</comment>
<dbReference type="RefSeq" id="WP_343884728.1">
    <property type="nucleotide sequence ID" value="NZ_BAAAKI010000003.1"/>
</dbReference>
<dbReference type="InterPro" id="IPR036390">
    <property type="entry name" value="WH_DNA-bd_sf"/>
</dbReference>
<dbReference type="CDD" id="cd00090">
    <property type="entry name" value="HTH_ARSR"/>
    <property type="match status" value="1"/>
</dbReference>
<dbReference type="SUPFAM" id="SSF46785">
    <property type="entry name" value="Winged helix' DNA-binding domain"/>
    <property type="match status" value="1"/>
</dbReference>
<proteinExistence type="inferred from homology"/>
<feature type="domain" description="HTH marR-type" evidence="2">
    <location>
        <begin position="16"/>
        <end position="58"/>
    </location>
</feature>
<dbReference type="InterPro" id="IPR011991">
    <property type="entry name" value="ArsR-like_HTH"/>
</dbReference>
<dbReference type="Pfam" id="PF12802">
    <property type="entry name" value="MarR_2"/>
    <property type="match status" value="1"/>
</dbReference>
<protein>
    <submittedName>
        <fullName evidence="3">ROK family transcriptional regulator</fullName>
    </submittedName>
</protein>
<evidence type="ECO:0000259" key="2">
    <source>
        <dbReference type="Pfam" id="PF12802"/>
    </source>
</evidence>
<dbReference type="InterPro" id="IPR000600">
    <property type="entry name" value="ROK"/>
</dbReference>
<dbReference type="InterPro" id="IPR043129">
    <property type="entry name" value="ATPase_NBD"/>
</dbReference>
<comment type="caution">
    <text evidence="3">The sequence shown here is derived from an EMBL/GenBank/DDBJ whole genome shotgun (WGS) entry which is preliminary data.</text>
</comment>
<evidence type="ECO:0000313" key="4">
    <source>
        <dbReference type="Proteomes" id="UP001596266"/>
    </source>
</evidence>
<evidence type="ECO:0000313" key="3">
    <source>
        <dbReference type="EMBL" id="MFC6397077.1"/>
    </source>
</evidence>
<dbReference type="InterPro" id="IPR000835">
    <property type="entry name" value="HTH_MarR-typ"/>
</dbReference>
<dbReference type="Proteomes" id="UP001596266">
    <property type="component" value="Unassembled WGS sequence"/>
</dbReference>
<sequence>MSTVPSAWRHLDATTRQVLLEVLLHGPVARADLARALDLSAPTVTRAARSLLEQGLIIEGEPVAQLTTGRPSLPLAVDAAAASFVGGKITTQALHLVLVDLHGQVLRTHTAEGVTGSRDETIAALGAWIHELAREDIRPLAVGLSLAATVDAEGITTRSAYLDWEAGPLGEVAAQALGIPCVVDNDVNAFTVAEHWFGHGRGVGEFAVVTVGVGTGLGLVTNDELVRGHSGAAGQIGKLRTLSGDLLTEQVESKPLARAAGELLGRTIARDELPALRHEPACQGLWATMATAVGELVATTSMVVAPKRVLVSGENADPLHDHLEALWQGFDSLAGAGTVRPELAVQALDFTEWARGAAAVAIRQTLLG</sequence>
<evidence type="ECO:0000256" key="1">
    <source>
        <dbReference type="ARBA" id="ARBA00006479"/>
    </source>
</evidence>
<gene>
    <name evidence="3" type="ORF">ACFP57_08820</name>
</gene>
<dbReference type="InterPro" id="IPR036388">
    <property type="entry name" value="WH-like_DNA-bd_sf"/>
</dbReference>